<evidence type="ECO:0000259" key="1">
    <source>
        <dbReference type="Pfam" id="PF01551"/>
    </source>
</evidence>
<gene>
    <name evidence="2" type="ORF">NMK71_09095</name>
</gene>
<dbReference type="AlphaFoldDB" id="A0A9X4N422"/>
<evidence type="ECO:0000313" key="2">
    <source>
        <dbReference type="EMBL" id="MDG4946569.1"/>
    </source>
</evidence>
<dbReference type="Gene3D" id="2.70.70.10">
    <property type="entry name" value="Glucose Permease (Domain IIA)"/>
    <property type="match status" value="1"/>
</dbReference>
<comment type="caution">
    <text evidence="2">The sequence shown here is derived from an EMBL/GenBank/DDBJ whole genome shotgun (WGS) entry which is preliminary data.</text>
</comment>
<dbReference type="Proteomes" id="UP001152599">
    <property type="component" value="Unassembled WGS sequence"/>
</dbReference>
<dbReference type="CDD" id="cd12797">
    <property type="entry name" value="M23_peptidase"/>
    <property type="match status" value="1"/>
</dbReference>
<dbReference type="InterPro" id="IPR050570">
    <property type="entry name" value="Cell_wall_metabolism_enzyme"/>
</dbReference>
<reference evidence="2" key="1">
    <citation type="submission" date="2022-07" db="EMBL/GenBank/DDBJ databases">
        <title>Description and genome-wide analysis of Profundicola chukchiensis gen. nov., sp. nov., marine bacteria isolated from bottom sediments of the Chukchi Sea.</title>
        <authorList>
            <person name="Romanenko L."/>
            <person name="Otstavnykh N."/>
            <person name="Kurilenko V."/>
            <person name="Eremeev V."/>
            <person name="Velansky P."/>
            <person name="Mikhailov V."/>
            <person name="Isaeva M."/>
        </authorList>
    </citation>
    <scope>NUCLEOTIDE SEQUENCE</scope>
    <source>
        <strain evidence="2">KMM 9713</strain>
    </source>
</reference>
<accession>A0A9X4N422</accession>
<dbReference type="GO" id="GO:0004222">
    <property type="term" value="F:metalloendopeptidase activity"/>
    <property type="evidence" value="ECO:0007669"/>
    <property type="project" value="TreeGrafter"/>
</dbReference>
<organism evidence="2 3">
    <name type="scientific">Profundicola chukchiensis</name>
    <dbReference type="NCBI Taxonomy" id="2961959"/>
    <lineage>
        <taxon>Bacteria</taxon>
        <taxon>Pseudomonadati</taxon>
        <taxon>Bacteroidota</taxon>
        <taxon>Flavobacteriia</taxon>
        <taxon>Flavobacteriales</taxon>
        <taxon>Weeksellaceae</taxon>
        <taxon>Profundicola</taxon>
    </lineage>
</organism>
<dbReference type="Pfam" id="PF01551">
    <property type="entry name" value="Peptidase_M23"/>
    <property type="match status" value="1"/>
</dbReference>
<protein>
    <submittedName>
        <fullName evidence="2">M23 family metallopeptidase</fullName>
    </submittedName>
</protein>
<dbReference type="RefSeq" id="WP_304420942.1">
    <property type="nucleotide sequence ID" value="NZ_JANCMU010000005.1"/>
</dbReference>
<sequence>MKKILMAFLISGTFINAQEYPNNFRNPLGIDNYLSGNFGELRGFHFHSGLDIKTNQREGYNIYAIEDGYVSRINISPRGYGNAIYITHPNGYTSVYAHMQQFKGAIETYARDEQYQQQNFSIDISVPKDALPVKKGDIIGLSGNSGSSGGPHLHFEIRDTKTQEVYNPFLFGYDIADTKAPLLNGMYIYALNGDAAGKKRYDLEGAHKFNSPVYASGKVGIGVKAYDKHNGANNMNGVYNIKIYANDEIIWEFTANQFAFDQTRYINCQTDYAQYMTNKSWIYQGFQVPGNKLRMVSNLKNDGIIDLKEGETYNIKVVLTDYAKNTTEGSFKILGKTPPTSKEIVKGDNYLYWDRENYFKNDDIELSFPKESFYEDIQLDYQYKNGEYHIQNDKVPLHKFYTLAIYPKNIPVHQLNKAVIAVKYNYGGRMTTDYFPTKYKDGKLIADVRDFGVFKVEVDDKAPTITPLNVKENATFSASSSTMNFRVKDDQSGVDRHDAYINGKWILSSYDKKNNLISIDLEKEGIQPGNHKLELKITDGKNNVATYTANFKKSS</sequence>
<dbReference type="InterPro" id="IPR016047">
    <property type="entry name" value="M23ase_b-sheet_dom"/>
</dbReference>
<dbReference type="SUPFAM" id="SSF51261">
    <property type="entry name" value="Duplicated hybrid motif"/>
    <property type="match status" value="1"/>
</dbReference>
<dbReference type="Gene3D" id="2.60.40.10">
    <property type="entry name" value="Immunoglobulins"/>
    <property type="match status" value="1"/>
</dbReference>
<proteinExistence type="predicted"/>
<name>A0A9X4N422_9FLAO</name>
<dbReference type="EMBL" id="JANCMU010000005">
    <property type="protein sequence ID" value="MDG4946569.1"/>
    <property type="molecule type" value="Genomic_DNA"/>
</dbReference>
<dbReference type="PANTHER" id="PTHR21666">
    <property type="entry name" value="PEPTIDASE-RELATED"/>
    <property type="match status" value="1"/>
</dbReference>
<evidence type="ECO:0000313" key="3">
    <source>
        <dbReference type="Proteomes" id="UP001152599"/>
    </source>
</evidence>
<keyword evidence="3" id="KW-1185">Reference proteome</keyword>
<dbReference type="InterPro" id="IPR013783">
    <property type="entry name" value="Ig-like_fold"/>
</dbReference>
<dbReference type="PANTHER" id="PTHR21666:SF270">
    <property type="entry name" value="MUREIN HYDROLASE ACTIVATOR ENVC"/>
    <property type="match status" value="1"/>
</dbReference>
<dbReference type="InterPro" id="IPR011055">
    <property type="entry name" value="Dup_hybrid_motif"/>
</dbReference>
<feature type="domain" description="M23ase beta-sheet core" evidence="1">
    <location>
        <begin position="46"/>
        <end position="161"/>
    </location>
</feature>